<protein>
    <submittedName>
        <fullName evidence="1">Uncharacterized protein</fullName>
    </submittedName>
</protein>
<accession>A0A117PYW5</accession>
<name>A0A117PYW5_9ACTN</name>
<reference evidence="1 2" key="1">
    <citation type="submission" date="2015-10" db="EMBL/GenBank/DDBJ databases">
        <title>Draft genome sequence of Streptomyces yokosukanensis DSM 40224, type strain for the species Streptomyces yokosukanensis.</title>
        <authorList>
            <person name="Ruckert C."/>
            <person name="Winkler A."/>
            <person name="Kalinowski J."/>
            <person name="Kampfer P."/>
            <person name="Glaeser S."/>
        </authorList>
    </citation>
    <scope>NUCLEOTIDE SEQUENCE [LARGE SCALE GENOMIC DNA]</scope>
    <source>
        <strain evidence="1 2">DSM 40224</strain>
    </source>
</reference>
<dbReference type="OrthoDB" id="8444614at2"/>
<proteinExistence type="predicted"/>
<evidence type="ECO:0000313" key="2">
    <source>
        <dbReference type="Proteomes" id="UP000053127"/>
    </source>
</evidence>
<dbReference type="AlphaFoldDB" id="A0A117PYW5"/>
<dbReference type="RefSeq" id="WP_067135446.1">
    <property type="nucleotide sequence ID" value="NZ_JBFACD010000079.1"/>
</dbReference>
<keyword evidence="2" id="KW-1185">Reference proteome</keyword>
<evidence type="ECO:0000313" key="1">
    <source>
        <dbReference type="EMBL" id="KUM99410.1"/>
    </source>
</evidence>
<gene>
    <name evidence="1" type="ORF">AQI95_39090</name>
</gene>
<organism evidence="1 2">
    <name type="scientific">Streptomyces yokosukanensis</name>
    <dbReference type="NCBI Taxonomy" id="67386"/>
    <lineage>
        <taxon>Bacteria</taxon>
        <taxon>Bacillati</taxon>
        <taxon>Actinomycetota</taxon>
        <taxon>Actinomycetes</taxon>
        <taxon>Kitasatosporales</taxon>
        <taxon>Streptomycetaceae</taxon>
        <taxon>Streptomyces</taxon>
    </lineage>
</organism>
<sequence length="60" mass="6381">MVVLAGTPSEREAAELAALCAAGWTGLVCGEVDGAHWRWYADVRGRVELPVLNMTLTVPA</sequence>
<dbReference type="Proteomes" id="UP000053127">
    <property type="component" value="Unassembled WGS sequence"/>
</dbReference>
<dbReference type="EMBL" id="LMWN01000064">
    <property type="protein sequence ID" value="KUM99410.1"/>
    <property type="molecule type" value="Genomic_DNA"/>
</dbReference>
<comment type="caution">
    <text evidence="1">The sequence shown here is derived from an EMBL/GenBank/DDBJ whole genome shotgun (WGS) entry which is preliminary data.</text>
</comment>